<feature type="compositionally biased region" description="Polar residues" evidence="1">
    <location>
        <begin position="179"/>
        <end position="195"/>
    </location>
</feature>
<dbReference type="InterPro" id="IPR008969">
    <property type="entry name" value="CarboxyPept-like_regulatory"/>
</dbReference>
<dbReference type="eggNOG" id="COG3794">
    <property type="taxonomic scope" value="Bacteria"/>
</dbReference>
<name>A3ZTF8_9BACT</name>
<dbReference type="SUPFAM" id="SSF49503">
    <property type="entry name" value="Cupredoxins"/>
    <property type="match status" value="1"/>
</dbReference>
<proteinExistence type="predicted"/>
<dbReference type="RefSeq" id="WP_002651802.1">
    <property type="nucleotide sequence ID" value="NZ_CH672376.1"/>
</dbReference>
<dbReference type="OrthoDB" id="9772097at2"/>
<dbReference type="Gene3D" id="2.60.40.420">
    <property type="entry name" value="Cupredoxins - blue copper proteins"/>
    <property type="match status" value="1"/>
</dbReference>
<evidence type="ECO:0000256" key="1">
    <source>
        <dbReference type="SAM" id="MobiDB-lite"/>
    </source>
</evidence>
<comment type="caution">
    <text evidence="2">The sequence shown here is derived from an EMBL/GenBank/DDBJ whole genome shotgun (WGS) entry which is preliminary data.</text>
</comment>
<dbReference type="Proteomes" id="UP000004358">
    <property type="component" value="Unassembled WGS sequence"/>
</dbReference>
<sequence length="299" mass="32613">MKRIPLLIIVLITAWVSGGCDTEIARQVVPRPGRVLAIREALRGDEEAATTEPTEPVMQKPTEFVTLRGQFQIQGTPPANPVLSVTKDTAVCNPNNVTIYAPQVVVDPQSKGIKNMVVMVEVPDDWVHPDAKGATDEVKFDQKACEFVDHVFGMQATETLEILNSDPIAHNTKMEPRRNTASNVNVPGGTSTTYKPTAGEKDPFEVTCSIHPWMKAYILIRSNGYYAISGDDGSFEIANVPAGAPIQVRVWHETQPSGVSPTTVNGQPVSWRKGEFTMTLDPTDESKNELAVVVDASTF</sequence>
<accession>A3ZTF8</accession>
<gene>
    <name evidence="2" type="ORF">DSM3645_19523</name>
</gene>
<feature type="region of interest" description="Disordered" evidence="1">
    <location>
        <begin position="178"/>
        <end position="198"/>
    </location>
</feature>
<dbReference type="EMBL" id="AANZ01000010">
    <property type="protein sequence ID" value="EAQ80219.1"/>
    <property type="molecule type" value="Genomic_DNA"/>
</dbReference>
<evidence type="ECO:0000313" key="3">
    <source>
        <dbReference type="Proteomes" id="UP000004358"/>
    </source>
</evidence>
<evidence type="ECO:0000313" key="2">
    <source>
        <dbReference type="EMBL" id="EAQ80219.1"/>
    </source>
</evidence>
<organism evidence="2 3">
    <name type="scientific">Blastopirellula marina DSM 3645</name>
    <dbReference type="NCBI Taxonomy" id="314230"/>
    <lineage>
        <taxon>Bacteria</taxon>
        <taxon>Pseudomonadati</taxon>
        <taxon>Planctomycetota</taxon>
        <taxon>Planctomycetia</taxon>
        <taxon>Pirellulales</taxon>
        <taxon>Pirellulaceae</taxon>
        <taxon>Blastopirellula</taxon>
    </lineage>
</organism>
<reference evidence="2 3" key="1">
    <citation type="submission" date="2006-02" db="EMBL/GenBank/DDBJ databases">
        <authorList>
            <person name="Amann R."/>
            <person name="Ferriera S."/>
            <person name="Johnson J."/>
            <person name="Kravitz S."/>
            <person name="Halpern A."/>
            <person name="Remington K."/>
            <person name="Beeson K."/>
            <person name="Tran B."/>
            <person name="Rogers Y.-H."/>
            <person name="Friedman R."/>
            <person name="Venter J.C."/>
        </authorList>
    </citation>
    <scope>NUCLEOTIDE SEQUENCE [LARGE SCALE GENOMIC DNA]</scope>
    <source>
        <strain evidence="2 3">DSM 3645</strain>
    </source>
</reference>
<dbReference type="STRING" id="314230.DSM3645_19523"/>
<dbReference type="InterPro" id="IPR008972">
    <property type="entry name" value="Cupredoxin"/>
</dbReference>
<evidence type="ECO:0008006" key="4">
    <source>
        <dbReference type="Google" id="ProtNLM"/>
    </source>
</evidence>
<dbReference type="AlphaFoldDB" id="A3ZTF8"/>
<protein>
    <recommendedName>
        <fullName evidence="4">Blue (type 1) copper domain-containing protein</fullName>
    </recommendedName>
</protein>
<dbReference type="SUPFAM" id="SSF49464">
    <property type="entry name" value="Carboxypeptidase regulatory domain-like"/>
    <property type="match status" value="1"/>
</dbReference>
<dbReference type="PROSITE" id="PS51257">
    <property type="entry name" value="PROKAR_LIPOPROTEIN"/>
    <property type="match status" value="1"/>
</dbReference>
<dbReference type="HOGENOM" id="CLU_077411_1_0_0"/>